<evidence type="ECO:0000313" key="3">
    <source>
        <dbReference type="Proteomes" id="UP000524237"/>
    </source>
</evidence>
<dbReference type="EMBL" id="JACGWU010000001">
    <property type="protein sequence ID" value="MBA8828178.1"/>
    <property type="molecule type" value="Genomic_DNA"/>
</dbReference>
<proteinExistence type="predicted"/>
<feature type="transmembrane region" description="Helical" evidence="1">
    <location>
        <begin position="20"/>
        <end position="40"/>
    </location>
</feature>
<organism evidence="2 3">
    <name type="scientific">Alpinimonas psychrophila</name>
    <dbReference type="NCBI Taxonomy" id="748908"/>
    <lineage>
        <taxon>Bacteria</taxon>
        <taxon>Bacillati</taxon>
        <taxon>Actinomycetota</taxon>
        <taxon>Actinomycetes</taxon>
        <taxon>Micrococcales</taxon>
        <taxon>Microbacteriaceae</taxon>
        <taxon>Alpinimonas</taxon>
    </lineage>
</organism>
<name>A0A7W3JS08_9MICO</name>
<evidence type="ECO:0000313" key="2">
    <source>
        <dbReference type="EMBL" id="MBA8828178.1"/>
    </source>
</evidence>
<dbReference type="Proteomes" id="UP000524237">
    <property type="component" value="Unassembled WGS sequence"/>
</dbReference>
<dbReference type="RefSeq" id="WP_182483631.1">
    <property type="nucleotide sequence ID" value="NZ_JACGWU010000001.1"/>
</dbReference>
<accession>A0A7W3JS08</accession>
<feature type="transmembrane region" description="Helical" evidence="1">
    <location>
        <begin position="80"/>
        <end position="97"/>
    </location>
</feature>
<keyword evidence="1" id="KW-0472">Membrane</keyword>
<keyword evidence="1" id="KW-0812">Transmembrane</keyword>
<dbReference type="AlphaFoldDB" id="A0A7W3JS08"/>
<keyword evidence="1" id="KW-1133">Transmembrane helix</keyword>
<keyword evidence="3" id="KW-1185">Reference proteome</keyword>
<sequence>MMENSVKPARSASSFSWSNIASWVLALLVGALVGSVTTVIHQSSISVLGIDIPWGLVASLGTVAAYLLGLRLVRGERVSVIFGALGVLISVYIFSQRSTGGSVLVPNNLAGSIWAIAPTLIATIIVAWPKLPERQAK</sequence>
<comment type="caution">
    <text evidence="2">The sequence shown here is derived from an EMBL/GenBank/DDBJ whole genome shotgun (WGS) entry which is preliminary data.</text>
</comment>
<protein>
    <submittedName>
        <fullName evidence="2">Uncharacterized protein</fullName>
    </submittedName>
</protein>
<reference evidence="2 3" key="1">
    <citation type="submission" date="2020-07" db="EMBL/GenBank/DDBJ databases">
        <title>Sequencing the genomes of 1000 actinobacteria strains.</title>
        <authorList>
            <person name="Klenk H.-P."/>
        </authorList>
    </citation>
    <scope>NUCLEOTIDE SEQUENCE [LARGE SCALE GENOMIC DNA]</scope>
    <source>
        <strain evidence="2 3">DSM 23737</strain>
    </source>
</reference>
<feature type="transmembrane region" description="Helical" evidence="1">
    <location>
        <begin position="52"/>
        <end position="73"/>
    </location>
</feature>
<feature type="transmembrane region" description="Helical" evidence="1">
    <location>
        <begin position="109"/>
        <end position="128"/>
    </location>
</feature>
<evidence type="ECO:0000256" key="1">
    <source>
        <dbReference type="SAM" id="Phobius"/>
    </source>
</evidence>
<gene>
    <name evidence="2" type="ORF">FB555_000249</name>
</gene>